<comment type="caution">
    <text evidence="7">The sequence shown here is derived from an EMBL/GenBank/DDBJ whole genome shotgun (WGS) entry which is preliminary data.</text>
</comment>
<evidence type="ECO:0000256" key="1">
    <source>
        <dbReference type="ARBA" id="ARBA00004141"/>
    </source>
</evidence>
<dbReference type="Proteomes" id="UP001150904">
    <property type="component" value="Unassembled WGS sequence"/>
</dbReference>
<comment type="subcellular location">
    <subcellularLocation>
        <location evidence="1">Membrane</location>
        <topology evidence="1">Multi-pass membrane protein</topology>
    </subcellularLocation>
</comment>
<name>A0A9W9MI08_9EURO</name>
<keyword evidence="4" id="KW-1133">Transmembrane helix</keyword>
<keyword evidence="6" id="KW-0472">Membrane</keyword>
<dbReference type="OrthoDB" id="9999863at2759"/>
<protein>
    <submittedName>
        <fullName evidence="7">Uncharacterized protein</fullName>
    </submittedName>
</protein>
<dbReference type="EMBL" id="JAPQKR010000013">
    <property type="protein sequence ID" value="KAJ5201658.1"/>
    <property type="molecule type" value="Genomic_DNA"/>
</dbReference>
<gene>
    <name evidence="7" type="ORF">N7498_006321</name>
</gene>
<accession>A0A9W9MI08</accession>
<reference evidence="7" key="1">
    <citation type="submission" date="2022-12" db="EMBL/GenBank/DDBJ databases">
        <authorList>
            <person name="Petersen C."/>
        </authorList>
    </citation>
    <scope>NUCLEOTIDE SEQUENCE</scope>
    <source>
        <strain evidence="7">IBT 15544</strain>
    </source>
</reference>
<keyword evidence="8" id="KW-1185">Reference proteome</keyword>
<evidence type="ECO:0000256" key="3">
    <source>
        <dbReference type="ARBA" id="ARBA00022692"/>
    </source>
</evidence>
<keyword evidence="5" id="KW-0406">Ion transport</keyword>
<proteinExistence type="predicted"/>
<dbReference type="Pfam" id="PF02386">
    <property type="entry name" value="TrkH"/>
    <property type="match status" value="1"/>
</dbReference>
<keyword evidence="3" id="KW-0812">Transmembrane</keyword>
<evidence type="ECO:0000313" key="7">
    <source>
        <dbReference type="EMBL" id="KAJ5201658.1"/>
    </source>
</evidence>
<dbReference type="InterPro" id="IPR003445">
    <property type="entry name" value="Cat_transpt"/>
</dbReference>
<evidence type="ECO:0000256" key="2">
    <source>
        <dbReference type="ARBA" id="ARBA00022448"/>
    </source>
</evidence>
<dbReference type="RefSeq" id="XP_058307574.1">
    <property type="nucleotide sequence ID" value="XM_058453383.1"/>
</dbReference>
<evidence type="ECO:0000256" key="5">
    <source>
        <dbReference type="ARBA" id="ARBA00023065"/>
    </source>
</evidence>
<dbReference type="AlphaFoldDB" id="A0A9W9MI08"/>
<evidence type="ECO:0000256" key="4">
    <source>
        <dbReference type="ARBA" id="ARBA00022989"/>
    </source>
</evidence>
<keyword evidence="2" id="KW-0813">Transport</keyword>
<organism evidence="7 8">
    <name type="scientific">Penicillium cinerascens</name>
    <dbReference type="NCBI Taxonomy" id="70096"/>
    <lineage>
        <taxon>Eukaryota</taxon>
        <taxon>Fungi</taxon>
        <taxon>Dikarya</taxon>
        <taxon>Ascomycota</taxon>
        <taxon>Pezizomycotina</taxon>
        <taxon>Eurotiomycetes</taxon>
        <taxon>Eurotiomycetidae</taxon>
        <taxon>Eurotiales</taxon>
        <taxon>Aspergillaceae</taxon>
        <taxon>Penicillium</taxon>
    </lineage>
</organism>
<reference evidence="7" key="2">
    <citation type="journal article" date="2023" name="IMA Fungus">
        <title>Comparative genomic study of the Penicillium genus elucidates a diverse pangenome and 15 lateral gene transfer events.</title>
        <authorList>
            <person name="Petersen C."/>
            <person name="Sorensen T."/>
            <person name="Nielsen M.R."/>
            <person name="Sondergaard T.E."/>
            <person name="Sorensen J.L."/>
            <person name="Fitzpatrick D.A."/>
            <person name="Frisvad J.C."/>
            <person name="Nielsen K.L."/>
        </authorList>
    </citation>
    <scope>NUCLEOTIDE SEQUENCE</scope>
    <source>
        <strain evidence="7">IBT 15544</strain>
    </source>
</reference>
<dbReference type="GO" id="GO:0016020">
    <property type="term" value="C:membrane"/>
    <property type="evidence" value="ECO:0007669"/>
    <property type="project" value="UniProtKB-SubCell"/>
</dbReference>
<sequence>MWGAFELSAIHNEEIRSLPTNFQVLDGLFQALAVRGGGFSVVMIDRLPQGLLILYAFMMVRAHTCQNNNTSS</sequence>
<dbReference type="GO" id="GO:0030001">
    <property type="term" value="P:metal ion transport"/>
    <property type="evidence" value="ECO:0007669"/>
    <property type="project" value="UniProtKB-ARBA"/>
</dbReference>
<evidence type="ECO:0000256" key="6">
    <source>
        <dbReference type="ARBA" id="ARBA00023136"/>
    </source>
</evidence>
<dbReference type="GO" id="GO:0008324">
    <property type="term" value="F:monoatomic cation transmembrane transporter activity"/>
    <property type="evidence" value="ECO:0007669"/>
    <property type="project" value="InterPro"/>
</dbReference>
<dbReference type="GeneID" id="83180684"/>
<evidence type="ECO:0000313" key="8">
    <source>
        <dbReference type="Proteomes" id="UP001150904"/>
    </source>
</evidence>